<organism evidence="4 5">
    <name type="scientific">Fulvivirga sedimenti</name>
    <dbReference type="NCBI Taxonomy" id="2879465"/>
    <lineage>
        <taxon>Bacteria</taxon>
        <taxon>Pseudomonadati</taxon>
        <taxon>Bacteroidota</taxon>
        <taxon>Cytophagia</taxon>
        <taxon>Cytophagales</taxon>
        <taxon>Fulvivirgaceae</taxon>
        <taxon>Fulvivirga</taxon>
    </lineage>
</organism>
<keyword evidence="1" id="KW-0812">Transmembrane</keyword>
<evidence type="ECO:0000313" key="5">
    <source>
        <dbReference type="Proteomes" id="UP001139409"/>
    </source>
</evidence>
<keyword evidence="1" id="KW-0472">Membrane</keyword>
<feature type="transmembrane region" description="Helical" evidence="1">
    <location>
        <begin position="347"/>
        <end position="366"/>
    </location>
</feature>
<feature type="transmembrane region" description="Helical" evidence="1">
    <location>
        <begin position="386"/>
        <end position="406"/>
    </location>
</feature>
<feature type="transmembrane region" description="Helical" evidence="1">
    <location>
        <begin position="286"/>
        <end position="305"/>
    </location>
</feature>
<keyword evidence="1" id="KW-1133">Transmembrane helix</keyword>
<dbReference type="EMBL" id="JAIXNE010000002">
    <property type="protein sequence ID" value="MCA6075350.1"/>
    <property type="molecule type" value="Genomic_DNA"/>
</dbReference>
<name>A0A9X1HTI3_9BACT</name>
<dbReference type="EMBL" id="JAIXNE010000004">
    <property type="protein sequence ID" value="MCA6077655.1"/>
    <property type="molecule type" value="Genomic_DNA"/>
</dbReference>
<accession>A0A9X1HTI3</accession>
<proteinExistence type="predicted"/>
<dbReference type="InterPro" id="IPR022134">
    <property type="entry name" value="DUF3667"/>
</dbReference>
<evidence type="ECO:0000313" key="4">
    <source>
        <dbReference type="EMBL" id="MCA6077655.1"/>
    </source>
</evidence>
<comment type="caution">
    <text evidence="4">The sequence shown here is derived from an EMBL/GenBank/DDBJ whole genome shotgun (WGS) entry which is preliminary data.</text>
</comment>
<sequence>MKIRRKQNNCLNCGASLDSVYNFCPICGQENNDNNVSFGTLINDFFSNYFAFDSRFAKSAVPFLFKPGFLTNRYMEGKRMTYAHPLRVYLIVSLFYFFVCTLVVKDMLQQTSEFQKSVEDTANLSFLDKNEQEILKETLSAKSMEDVLQEMDESGEADYKTLSRAIRENTTAEERAELQNKLNSFMFDSLLFNPLDSSAIKKIDISGDGAPIRTSVSLDTSTSFFLFDQFDQVYKMSKNEELTEEEIIDSLSTEPITGFERYAATQGIKIMRAEREQVGAFIVKNLPIMMLILIPIFAAILKLLYIRRPFLYINHIIHGFHLHSFAYFIYGITLIFTYFVIKNDGVSMFINFLIFVLVTTYAYLSFLRVYKQGWFKTLVKFNMVGFIYLILITTFFILEMIASFMMY</sequence>
<keyword evidence="5" id="KW-1185">Reference proteome</keyword>
<dbReference type="AlphaFoldDB" id="A0A9X1HTI3"/>
<evidence type="ECO:0000313" key="3">
    <source>
        <dbReference type="EMBL" id="MCA6076527.1"/>
    </source>
</evidence>
<dbReference type="Pfam" id="PF12412">
    <property type="entry name" value="DUF3667"/>
    <property type="match status" value="1"/>
</dbReference>
<feature type="transmembrane region" description="Helical" evidence="1">
    <location>
        <begin position="325"/>
        <end position="341"/>
    </location>
</feature>
<protein>
    <submittedName>
        <fullName evidence="4">DUF3667 domain-containing protein</fullName>
    </submittedName>
</protein>
<reference evidence="4" key="1">
    <citation type="submission" date="2021-09" db="EMBL/GenBank/DDBJ databases">
        <title>Fulvivirga sp. isolated from coastal sediment.</title>
        <authorList>
            <person name="Yu H."/>
        </authorList>
    </citation>
    <scope>NUCLEOTIDE SEQUENCE</scope>
    <source>
        <strain evidence="4">1062</strain>
    </source>
</reference>
<dbReference type="Proteomes" id="UP001139409">
    <property type="component" value="Unassembled WGS sequence"/>
</dbReference>
<feature type="transmembrane region" description="Helical" evidence="1">
    <location>
        <begin position="86"/>
        <end position="104"/>
    </location>
</feature>
<gene>
    <name evidence="2" type="ORF">LDX50_10745</name>
    <name evidence="3" type="ORF">LDX50_16715</name>
    <name evidence="4" type="ORF">LDX50_22435</name>
</gene>
<evidence type="ECO:0000256" key="1">
    <source>
        <dbReference type="SAM" id="Phobius"/>
    </source>
</evidence>
<dbReference type="RefSeq" id="WP_225698453.1">
    <property type="nucleotide sequence ID" value="NZ_JAIXNE010000002.1"/>
</dbReference>
<dbReference type="EMBL" id="JAIXNE010000003">
    <property type="protein sequence ID" value="MCA6076527.1"/>
    <property type="molecule type" value="Genomic_DNA"/>
</dbReference>
<evidence type="ECO:0000313" key="2">
    <source>
        <dbReference type="EMBL" id="MCA6075350.1"/>
    </source>
</evidence>